<protein>
    <submittedName>
        <fullName evidence="12">NHLP bacteriocin export ABC transporter permease/ATPase subunit</fullName>
    </submittedName>
</protein>
<sequence length="974" mass="107289">MRAWLKKGDYIMGKKLLPVRSVAGNQPLLLLPDENWIVESGVANLFAVPLDMEKPSGSRMFLCSIKTGELLPGVLLRNRHPKIGFLITGTPETTVRSVQIKTVIAEKGADIHRDVLLEQLDDWISDLFSGYTRHFEHRECSSKEILHHPSGKTDVAAGSSIRPDGEFPWYRVVKGSGLFSGLEKWVISQGSEFPLPPGSWFSATEDVIIEKVDLANHDDELIDVATEFTSLILDLLISSYEERLNQENKAEALKESFWTSVYDSALERLSDVFSFTSTDEEADTEDAGPFLNVCRIIGRYSGITFQTPPNQSLNDYDDPVDILCRTTGVRSRQIALNKDSVWWCNMITPLLCMRKDGSVPVAVIPDKRNGSILHDPTRGEVLPMDGTVAATLEDVAWMFYPALPHHSVSGKDLLSFALIGTKSDIALLFFLGLGASLLGLLSPVLTGILFDSIIPQAMHGQLMQLVIILLVSTLAVAGFNLVREFVVVRIQSRMDVNVQAAIMDRLLKMPGGFYRRYSSGDLSDRVMGISEIRDALGSAVVNALFSGMFGLTSFLLLFYYSWKLALVALGLSLIMAVVTLVLGIRRLEPLRACADTQGSLSTLLGELLGGIGKIRVTGTETLAFARWATLFSRQRQEIFRAGTAQNMLTVFQSSFPVLAIAAIYLFSSQMISGNMINTGAFIAFVAAYSGFQGALMQMVMEGLQNMHIIPLYERLKPIIDTPPEMDDNRAHFGKLKGHIDLQNVNFSYGPDQPQILYDVSLEAKPGEFIALVGGSGSGKSTLLNILLGFEVASSGSVYFDGMDMADMNLHELRRQVGVVIQNGDLQPGFVLQNIIGTSTLTIDDGWEAARLAGFDDDIKNMPMGMYTFISEGGGGLSGGQRQRMLIARALVRKPRLIFFDEATSALDNHTQAIVSKSLESLNATRIVIAHRLSTIRNADRIYCLDKGRIVQSGTYDELMSQEGFFKELARRQIA</sequence>
<dbReference type="InterPro" id="IPR003439">
    <property type="entry name" value="ABC_transporter-like_ATP-bd"/>
</dbReference>
<evidence type="ECO:0000256" key="5">
    <source>
        <dbReference type="ARBA" id="ARBA00022741"/>
    </source>
</evidence>
<proteinExistence type="predicted"/>
<dbReference type="NCBIfam" id="TIGR03797">
    <property type="entry name" value="NHLM_micro_ABC2"/>
    <property type="match status" value="1"/>
</dbReference>
<evidence type="ECO:0000256" key="4">
    <source>
        <dbReference type="ARBA" id="ARBA00022692"/>
    </source>
</evidence>
<keyword evidence="7 9" id="KW-1133">Transmembrane helix</keyword>
<dbReference type="InterPro" id="IPR039421">
    <property type="entry name" value="Type_1_exporter"/>
</dbReference>
<keyword evidence="4 9" id="KW-0812">Transmembrane</keyword>
<evidence type="ECO:0000259" key="10">
    <source>
        <dbReference type="PROSITE" id="PS50893"/>
    </source>
</evidence>
<dbReference type="GO" id="GO:0005524">
    <property type="term" value="F:ATP binding"/>
    <property type="evidence" value="ECO:0007669"/>
    <property type="project" value="UniProtKB-KW"/>
</dbReference>
<dbReference type="PROSITE" id="PS50929">
    <property type="entry name" value="ABC_TM1F"/>
    <property type="match status" value="1"/>
</dbReference>
<evidence type="ECO:0000256" key="9">
    <source>
        <dbReference type="SAM" id="Phobius"/>
    </source>
</evidence>
<reference evidence="12 13" key="1">
    <citation type="submission" date="2018-12" db="EMBL/GenBank/DDBJ databases">
        <authorList>
            <person name="Lunina O.N."/>
            <person name="Grouzdev D.S."/>
            <person name="Gorlenko V.M."/>
            <person name="Savvichev A.S."/>
        </authorList>
    </citation>
    <scope>NUCLEOTIDE SEQUENCE [LARGE SCALE GENOMIC DNA]</scope>
    <source>
        <strain evidence="12 13">BrKhr-17</strain>
    </source>
</reference>
<dbReference type="PROSITE" id="PS50893">
    <property type="entry name" value="ABC_TRANSPORTER_2"/>
    <property type="match status" value="1"/>
</dbReference>
<keyword evidence="3" id="KW-1003">Cell membrane</keyword>
<dbReference type="GO" id="GO:0005886">
    <property type="term" value="C:plasma membrane"/>
    <property type="evidence" value="ECO:0007669"/>
    <property type="project" value="UniProtKB-SubCell"/>
</dbReference>
<keyword evidence="2" id="KW-0813">Transport</keyword>
<feature type="transmembrane region" description="Helical" evidence="9">
    <location>
        <begin position="564"/>
        <end position="584"/>
    </location>
</feature>
<dbReference type="FunFam" id="3.40.50.300:FF:000299">
    <property type="entry name" value="ABC transporter ATP-binding protein/permease"/>
    <property type="match status" value="1"/>
</dbReference>
<evidence type="ECO:0000313" key="13">
    <source>
        <dbReference type="Proteomes" id="UP000279908"/>
    </source>
</evidence>
<dbReference type="GO" id="GO:0034040">
    <property type="term" value="F:ATPase-coupled lipid transmembrane transporter activity"/>
    <property type="evidence" value="ECO:0007669"/>
    <property type="project" value="TreeGrafter"/>
</dbReference>
<feature type="transmembrane region" description="Helical" evidence="9">
    <location>
        <begin position="535"/>
        <end position="558"/>
    </location>
</feature>
<comment type="caution">
    <text evidence="12">The sequence shown here is derived from an EMBL/GenBank/DDBJ whole genome shotgun (WGS) entry which is preliminary data.</text>
</comment>
<dbReference type="InterPro" id="IPR003593">
    <property type="entry name" value="AAA+_ATPase"/>
</dbReference>
<dbReference type="Gene3D" id="1.20.1560.10">
    <property type="entry name" value="ABC transporter type 1, transmembrane domain"/>
    <property type="match status" value="1"/>
</dbReference>
<dbReference type="InterPro" id="IPR027417">
    <property type="entry name" value="P-loop_NTPase"/>
</dbReference>
<dbReference type="GO" id="GO:0016887">
    <property type="term" value="F:ATP hydrolysis activity"/>
    <property type="evidence" value="ECO:0007669"/>
    <property type="project" value="InterPro"/>
</dbReference>
<accession>A0A3S0LRE9</accession>
<evidence type="ECO:0000256" key="2">
    <source>
        <dbReference type="ARBA" id="ARBA00022448"/>
    </source>
</evidence>
<keyword evidence="8 9" id="KW-0472">Membrane</keyword>
<dbReference type="PROSITE" id="PS00211">
    <property type="entry name" value="ABC_TRANSPORTER_1"/>
    <property type="match status" value="1"/>
</dbReference>
<evidence type="ECO:0000256" key="6">
    <source>
        <dbReference type="ARBA" id="ARBA00022840"/>
    </source>
</evidence>
<name>A0A3S0LRE9_CHLPH</name>
<dbReference type="InterPro" id="IPR022515">
    <property type="entry name" value="NHPM_micro_ABC2"/>
</dbReference>
<organism evidence="12 13">
    <name type="scientific">Chlorobium phaeovibrioides</name>
    <dbReference type="NCBI Taxonomy" id="1094"/>
    <lineage>
        <taxon>Bacteria</taxon>
        <taxon>Pseudomonadati</taxon>
        <taxon>Chlorobiota</taxon>
        <taxon>Chlorobiia</taxon>
        <taxon>Chlorobiales</taxon>
        <taxon>Chlorobiaceae</taxon>
        <taxon>Chlorobium/Pelodictyon group</taxon>
        <taxon>Chlorobium</taxon>
    </lineage>
</organism>
<dbReference type="GO" id="GO:0140359">
    <property type="term" value="F:ABC-type transporter activity"/>
    <property type="evidence" value="ECO:0007669"/>
    <property type="project" value="InterPro"/>
</dbReference>
<dbReference type="Pfam" id="PF00664">
    <property type="entry name" value="ABC_membrane"/>
    <property type="match status" value="1"/>
</dbReference>
<keyword evidence="5" id="KW-0547">Nucleotide-binding</keyword>
<dbReference type="SMART" id="SM00382">
    <property type="entry name" value="AAA"/>
    <property type="match status" value="1"/>
</dbReference>
<evidence type="ECO:0000256" key="3">
    <source>
        <dbReference type="ARBA" id="ARBA00022475"/>
    </source>
</evidence>
<dbReference type="AlphaFoldDB" id="A0A3S0LRE9"/>
<dbReference type="PANTHER" id="PTHR24221">
    <property type="entry name" value="ATP-BINDING CASSETTE SUB-FAMILY B"/>
    <property type="match status" value="1"/>
</dbReference>
<dbReference type="Pfam" id="PF00005">
    <property type="entry name" value="ABC_tran"/>
    <property type="match status" value="1"/>
</dbReference>
<dbReference type="PANTHER" id="PTHR24221:SF654">
    <property type="entry name" value="ATP-BINDING CASSETTE SUB-FAMILY B MEMBER 6"/>
    <property type="match status" value="1"/>
</dbReference>
<feature type="transmembrane region" description="Helical" evidence="9">
    <location>
        <begin position="679"/>
        <end position="699"/>
    </location>
</feature>
<feature type="transmembrane region" description="Helical" evidence="9">
    <location>
        <begin position="462"/>
        <end position="482"/>
    </location>
</feature>
<evidence type="ECO:0000256" key="1">
    <source>
        <dbReference type="ARBA" id="ARBA00004651"/>
    </source>
</evidence>
<evidence type="ECO:0000256" key="8">
    <source>
        <dbReference type="ARBA" id="ARBA00023136"/>
    </source>
</evidence>
<dbReference type="SUPFAM" id="SSF90123">
    <property type="entry name" value="ABC transporter transmembrane region"/>
    <property type="match status" value="1"/>
</dbReference>
<comment type="subcellular location">
    <subcellularLocation>
        <location evidence="1">Cell membrane</location>
        <topology evidence="1">Multi-pass membrane protein</topology>
    </subcellularLocation>
</comment>
<dbReference type="InterPro" id="IPR017871">
    <property type="entry name" value="ABC_transporter-like_CS"/>
</dbReference>
<dbReference type="InterPro" id="IPR011527">
    <property type="entry name" value="ABC1_TM_dom"/>
</dbReference>
<keyword evidence="6" id="KW-0067">ATP-binding</keyword>
<feature type="domain" description="ABC transporter" evidence="10">
    <location>
        <begin position="739"/>
        <end position="971"/>
    </location>
</feature>
<feature type="domain" description="ABC transmembrane type-1" evidence="11">
    <location>
        <begin position="426"/>
        <end position="700"/>
    </location>
</feature>
<gene>
    <name evidence="12" type="ORF">EKD02_00870</name>
</gene>
<evidence type="ECO:0000259" key="11">
    <source>
        <dbReference type="PROSITE" id="PS50929"/>
    </source>
</evidence>
<dbReference type="EMBL" id="RXYK01000001">
    <property type="protein sequence ID" value="RTY39981.1"/>
    <property type="molecule type" value="Genomic_DNA"/>
</dbReference>
<dbReference type="SUPFAM" id="SSF52540">
    <property type="entry name" value="P-loop containing nucleoside triphosphate hydrolases"/>
    <property type="match status" value="1"/>
</dbReference>
<evidence type="ECO:0000313" key="12">
    <source>
        <dbReference type="EMBL" id="RTY39981.1"/>
    </source>
</evidence>
<evidence type="ECO:0000256" key="7">
    <source>
        <dbReference type="ARBA" id="ARBA00022989"/>
    </source>
</evidence>
<feature type="transmembrane region" description="Helical" evidence="9">
    <location>
        <begin position="425"/>
        <end position="450"/>
    </location>
</feature>
<dbReference type="Gene3D" id="3.40.50.300">
    <property type="entry name" value="P-loop containing nucleotide triphosphate hydrolases"/>
    <property type="match status" value="1"/>
</dbReference>
<dbReference type="InterPro" id="IPR036640">
    <property type="entry name" value="ABC1_TM_sf"/>
</dbReference>
<dbReference type="Proteomes" id="UP000279908">
    <property type="component" value="Unassembled WGS sequence"/>
</dbReference>